<evidence type="ECO:0000256" key="1">
    <source>
        <dbReference type="ARBA" id="ARBA00022723"/>
    </source>
</evidence>
<dbReference type="PROSITE" id="PS50103">
    <property type="entry name" value="ZF_C3H1"/>
    <property type="match status" value="1"/>
</dbReference>
<gene>
    <name evidence="9" type="ORF">MENT_LOCUS25997</name>
</gene>
<dbReference type="InterPro" id="IPR035441">
    <property type="entry name" value="TFIIS/LEDGF_dom_sf"/>
</dbReference>
<evidence type="ECO:0000256" key="5">
    <source>
        <dbReference type="PROSITE-ProRule" id="PRU00723"/>
    </source>
</evidence>
<keyword evidence="2 5" id="KW-0863">Zinc-finger</keyword>
<evidence type="ECO:0000256" key="4">
    <source>
        <dbReference type="PROSITE-ProRule" id="PRU00649"/>
    </source>
</evidence>
<keyword evidence="4" id="KW-0539">Nucleus</keyword>
<dbReference type="GO" id="GO:0008270">
    <property type="term" value="F:zinc ion binding"/>
    <property type="evidence" value="ECO:0007669"/>
    <property type="project" value="UniProtKB-KW"/>
</dbReference>
<feature type="compositionally biased region" description="Basic residues" evidence="6">
    <location>
        <begin position="1448"/>
        <end position="1486"/>
    </location>
</feature>
<feature type="compositionally biased region" description="Basic and acidic residues" evidence="6">
    <location>
        <begin position="1245"/>
        <end position="1259"/>
    </location>
</feature>
<dbReference type="PANTHER" id="PTHR46557:SF1">
    <property type="entry name" value="SERINE_THREONINE-PROTEIN PHOSPHATASE 1 REGULATORY SUBUNIT 10"/>
    <property type="match status" value="1"/>
</dbReference>
<dbReference type="InterPro" id="IPR036855">
    <property type="entry name" value="Znf_CCCH_sf"/>
</dbReference>
<dbReference type="OrthoDB" id="5878044at2759"/>
<feature type="domain" description="C3H1-type" evidence="7">
    <location>
        <begin position="1331"/>
        <end position="1354"/>
    </location>
</feature>
<dbReference type="Gene3D" id="1.20.930.10">
    <property type="entry name" value="Conserved domain common to transcription factors TFIIS, elongin A, CRSP70"/>
    <property type="match status" value="1"/>
</dbReference>
<feature type="region of interest" description="Disordered" evidence="6">
    <location>
        <begin position="447"/>
        <end position="555"/>
    </location>
</feature>
<feature type="compositionally biased region" description="Low complexity" evidence="6">
    <location>
        <begin position="1281"/>
        <end position="1293"/>
    </location>
</feature>
<feature type="compositionally biased region" description="Polar residues" evidence="6">
    <location>
        <begin position="993"/>
        <end position="1005"/>
    </location>
</feature>
<feature type="region of interest" description="Disordered" evidence="6">
    <location>
        <begin position="1369"/>
        <end position="1616"/>
    </location>
</feature>
<feature type="compositionally biased region" description="Basic residues" evidence="6">
    <location>
        <begin position="1536"/>
        <end position="1559"/>
    </location>
</feature>
<feature type="compositionally biased region" description="Low complexity" evidence="6">
    <location>
        <begin position="1091"/>
        <end position="1105"/>
    </location>
</feature>
<feature type="compositionally biased region" description="Polar residues" evidence="6">
    <location>
        <begin position="1231"/>
        <end position="1244"/>
    </location>
</feature>
<dbReference type="EMBL" id="CAJEWN010000233">
    <property type="protein sequence ID" value="CAD2174343.1"/>
    <property type="molecule type" value="Genomic_DNA"/>
</dbReference>
<evidence type="ECO:0000259" key="7">
    <source>
        <dbReference type="PROSITE" id="PS50103"/>
    </source>
</evidence>
<feature type="compositionally biased region" description="Polar residues" evidence="6">
    <location>
        <begin position="486"/>
        <end position="537"/>
    </location>
</feature>
<evidence type="ECO:0000256" key="6">
    <source>
        <dbReference type="SAM" id="MobiDB-lite"/>
    </source>
</evidence>
<proteinExistence type="predicted"/>
<dbReference type="Pfam" id="PF08711">
    <property type="entry name" value="Med26"/>
    <property type="match status" value="1"/>
</dbReference>
<feature type="region of interest" description="Disordered" evidence="6">
    <location>
        <begin position="1203"/>
        <end position="1293"/>
    </location>
</feature>
<feature type="domain" description="TFIIS N-terminal" evidence="8">
    <location>
        <begin position="364"/>
        <end position="437"/>
    </location>
</feature>
<feature type="compositionally biased region" description="Low complexity" evidence="6">
    <location>
        <begin position="1035"/>
        <end position="1061"/>
    </location>
</feature>
<evidence type="ECO:0000256" key="2">
    <source>
        <dbReference type="ARBA" id="ARBA00022771"/>
    </source>
</evidence>
<name>A0A6V7VHK4_MELEN</name>
<dbReference type="GO" id="GO:0000785">
    <property type="term" value="C:chromatin"/>
    <property type="evidence" value="ECO:0007669"/>
    <property type="project" value="TreeGrafter"/>
</dbReference>
<evidence type="ECO:0000313" key="10">
    <source>
        <dbReference type="Proteomes" id="UP000580250"/>
    </source>
</evidence>
<feature type="compositionally biased region" description="Acidic residues" evidence="6">
    <location>
        <begin position="217"/>
        <end position="233"/>
    </location>
</feature>
<feature type="region of interest" description="Disordered" evidence="6">
    <location>
        <begin position="1091"/>
        <end position="1118"/>
    </location>
</feature>
<feature type="region of interest" description="Disordered" evidence="6">
    <location>
        <begin position="937"/>
        <end position="1061"/>
    </location>
</feature>
<dbReference type="PANTHER" id="PTHR46557">
    <property type="entry name" value="SERINE/THREONINE-PROTEIN PHOSPHATASE 1 REGULATORY SUBUNIT 10-RELATED"/>
    <property type="match status" value="1"/>
</dbReference>
<feature type="region of interest" description="Disordered" evidence="6">
    <location>
        <begin position="185"/>
        <end position="233"/>
    </location>
</feature>
<feature type="compositionally biased region" description="Basic and acidic residues" evidence="6">
    <location>
        <begin position="1133"/>
        <end position="1142"/>
    </location>
</feature>
<feature type="compositionally biased region" description="Basic and acidic residues" evidence="6">
    <location>
        <begin position="264"/>
        <end position="279"/>
    </location>
</feature>
<feature type="compositionally biased region" description="Basic and acidic residues" evidence="6">
    <location>
        <begin position="1393"/>
        <end position="1410"/>
    </location>
</feature>
<dbReference type="InterPro" id="IPR000571">
    <property type="entry name" value="Znf_CCCH"/>
</dbReference>
<comment type="subcellular location">
    <subcellularLocation>
        <location evidence="4">Nucleus</location>
    </subcellularLocation>
</comment>
<keyword evidence="1 5" id="KW-0479">Metal-binding</keyword>
<feature type="compositionally biased region" description="Basic and acidic residues" evidence="6">
    <location>
        <begin position="961"/>
        <end position="974"/>
    </location>
</feature>
<feature type="region of interest" description="Disordered" evidence="6">
    <location>
        <begin position="1132"/>
        <end position="1153"/>
    </location>
</feature>
<feature type="region of interest" description="Disordered" evidence="6">
    <location>
        <begin position="659"/>
        <end position="687"/>
    </location>
</feature>
<organism evidence="9 10">
    <name type="scientific">Meloidogyne enterolobii</name>
    <name type="common">Root-knot nematode worm</name>
    <name type="synonym">Meloidogyne mayaguensis</name>
    <dbReference type="NCBI Taxonomy" id="390850"/>
    <lineage>
        <taxon>Eukaryota</taxon>
        <taxon>Metazoa</taxon>
        <taxon>Ecdysozoa</taxon>
        <taxon>Nematoda</taxon>
        <taxon>Chromadorea</taxon>
        <taxon>Rhabditida</taxon>
        <taxon>Tylenchina</taxon>
        <taxon>Tylenchomorpha</taxon>
        <taxon>Tylenchoidea</taxon>
        <taxon>Meloidogynidae</taxon>
        <taxon>Meloidogyninae</taxon>
        <taxon>Meloidogyne</taxon>
    </lineage>
</organism>
<evidence type="ECO:0000259" key="8">
    <source>
        <dbReference type="PROSITE" id="PS51319"/>
    </source>
</evidence>
<dbReference type="Gene3D" id="4.10.1000.10">
    <property type="entry name" value="Zinc finger, CCCH-type"/>
    <property type="match status" value="1"/>
</dbReference>
<feature type="compositionally biased region" description="Polar residues" evidence="6">
    <location>
        <begin position="185"/>
        <end position="211"/>
    </location>
</feature>
<evidence type="ECO:0000256" key="3">
    <source>
        <dbReference type="ARBA" id="ARBA00022833"/>
    </source>
</evidence>
<dbReference type="SUPFAM" id="SSF47676">
    <property type="entry name" value="Conserved domain common to transcription factors TFIIS, elongin A, CRSP70"/>
    <property type="match status" value="1"/>
</dbReference>
<dbReference type="InterPro" id="IPR017923">
    <property type="entry name" value="TFIIS_N"/>
</dbReference>
<dbReference type="SUPFAM" id="SSF90229">
    <property type="entry name" value="CCCH zinc finger"/>
    <property type="match status" value="1"/>
</dbReference>
<dbReference type="GO" id="GO:0072357">
    <property type="term" value="C:PTW/PP1 phosphatase complex"/>
    <property type="evidence" value="ECO:0007669"/>
    <property type="project" value="TreeGrafter"/>
</dbReference>
<feature type="region of interest" description="Disordered" evidence="6">
    <location>
        <begin position="258"/>
        <end position="279"/>
    </location>
</feature>
<evidence type="ECO:0000313" key="9">
    <source>
        <dbReference type="EMBL" id="CAD2174343.1"/>
    </source>
</evidence>
<keyword evidence="3 5" id="KW-0862">Zinc</keyword>
<dbReference type="PROSITE" id="PS51319">
    <property type="entry name" value="TFIIS_N"/>
    <property type="match status" value="1"/>
</dbReference>
<dbReference type="GO" id="GO:0008157">
    <property type="term" value="F:protein phosphatase 1 binding"/>
    <property type="evidence" value="ECO:0007669"/>
    <property type="project" value="TreeGrafter"/>
</dbReference>
<accession>A0A6V7VHK4</accession>
<dbReference type="Proteomes" id="UP000580250">
    <property type="component" value="Unassembled WGS sequence"/>
</dbReference>
<feature type="compositionally biased region" description="Polar residues" evidence="6">
    <location>
        <begin position="1576"/>
        <end position="1585"/>
    </location>
</feature>
<feature type="zinc finger region" description="C3H1-type" evidence="5">
    <location>
        <begin position="1331"/>
        <end position="1354"/>
    </location>
</feature>
<dbReference type="SMART" id="SM00356">
    <property type="entry name" value="ZnF_C3H1"/>
    <property type="match status" value="1"/>
</dbReference>
<feature type="compositionally biased region" description="Basic and acidic residues" evidence="6">
    <location>
        <begin position="660"/>
        <end position="675"/>
    </location>
</feature>
<comment type="caution">
    <text evidence="9">The sequence shown here is derived from an EMBL/GenBank/DDBJ whole genome shotgun (WGS) entry which is preliminary data.</text>
</comment>
<dbReference type="GO" id="GO:0005634">
    <property type="term" value="C:nucleus"/>
    <property type="evidence" value="ECO:0007669"/>
    <property type="project" value="UniProtKB-SubCell"/>
</dbReference>
<reference evidence="9 10" key="1">
    <citation type="submission" date="2020-08" db="EMBL/GenBank/DDBJ databases">
        <authorList>
            <person name="Koutsovoulos G."/>
            <person name="Danchin GJ E."/>
        </authorList>
    </citation>
    <scope>NUCLEOTIDE SEQUENCE [LARGE SCALE GENOMIC DNA]</scope>
</reference>
<sequence>MDEQAFLNQQMRGNVQYNVNQTHQLQSHEQQLYQQQHQGRQPIYHQQNVNYQKGYDGGAQYNHGNEQQPMYNQQSYQMGYNQQQAVSTQYYTIPDDDDSIIVAENCIVMTSDPSPEQLMASQSSIGAHYPPEQQQTSRYPYLPSISDGVPSSTFYGQARQQQQQHREPHYVVVDPLTYSAGFQQIHSQQSTHKQAPQRQILRSSLPIQQVQRRAAPFEEEEEEMEESDEDDEWQQEELVQTTSQQRYKININEPRMTRAARRKQNFEGKSKPEKQKKVDLPKKMCSDIFSDEVEKSENSVQKYEKKTISGTWAAVSPKKEVLAEKTAFVGEFKNNHYFDILIFSDKNIAHIQAVQRLSTAEGWRRMNEWLKSSIKTMDLPKLRQLLAQLVDADITVELLRDNDTPKIVKDLQKCADKEIANFASKMVTKWKQTIRDGNKEKQLKLQQQQHQETKVKAQKPSGVGVAAVSGKNVKRASTESDVGDGPSTSQTSGQLKPRTGSISSAATSHQQQIGSRSNSFNVQNTTGLNKTGESSVSAPPKPERPKTIAKAKAKISRPRLTGLEGDESATTVNKSVERSIGTNKTKTSTTVVSSKTATSTTAASAHESPLARIMAATAKFHAEQQPKRKSVEVVFSDNFMDSLSAADVAKPKKAKIVRKKLSEQKDDSTKSDVRESYAPVDEYENNPEGSLTKKRVRFFDEIGRDLVDVRFFEVEEGERINVSKMGGMDKEAIKHLDSQREKQFLLDARRHGFGSTTPTSSGGYSSVLMDPSLMPPGHGRMFGDQTRPGVTSNSFKVPETRYPWRLLPVECQTIINIEPGCRSEAKGIEYERQRTILPALVLPTALPVSDIDANELKQQREEGMMQMPKIIPLELVTEGPQKLTIEENNEEEESEIKLETLKIDLSPKKKLGMEEREEMFVDETESKLEDYEVYENEALRSPSPERPPVCQIPSSDEDSRDDIKEIKDSIKENDQLDSQDNDGGIASPEPEQLNESFTDSGSSSIKEIPTEQLPSSRDLDDEDEKEDLDIRDQQQKLQQPPKSSTIPLSTSTSLSSTPTISSSNLQAFKKIPNLNSLPQKISTYVGVENMTGTSSTTLPSSITSSAIEPKGTNDSTLGGSIAEASKVLASDKVQGDASEKQLQRTKTSIPPPPAPLYPPLGLPIHPLPASTFQSTFLPVRMTMPNTAIPPFQQINNATIFPPSDFSVPPPPIPGVRYGFTSGQRMPGDGIQLQNSTQTNVSTTIEKQDEKSPETAEGQRRQISPGPPGLDEGGSPPPSLEQQQQKSPSSVQVPQSIQQFSSVSPSIMINQQQPKLPPRQISLEEAKEIAGSCQFYKRTGTCNFGERCKFAHDDEHLTFGVQMAMRGVSMPNRGGFRGSRGGSNSVGRAGGARDSPKVDAEGGSGRFEKRTSSRRAAGSDSNGRRLDYDISPVRGGGSEDTSVKGNRDRRYRRTSPQRRRGHSRSRSRDRYSRRRRSRSRNGRRRAKSSSSSSSSRSASSVSRSSTPQKDRDRKRSRSRTPTRRRRDYSRQRYRRDYYRRRSPPRRRSSSSSSNRRRRRSSSSSSSASQEKKRNSKIKNSCDTDSGSPVLVLSDETVRGEKNNVTASDSLPMEENKD</sequence>
<dbReference type="Pfam" id="PF00642">
    <property type="entry name" value="zf-CCCH"/>
    <property type="match status" value="1"/>
</dbReference>
<protein>
    <submittedName>
        <fullName evidence="9">Uncharacterized protein</fullName>
    </submittedName>
</protein>
<feature type="compositionally biased region" description="Basic residues" evidence="6">
    <location>
        <begin position="1513"/>
        <end position="1526"/>
    </location>
</feature>
<feature type="compositionally biased region" description="Low complexity" evidence="6">
    <location>
        <begin position="1487"/>
        <end position="1506"/>
    </location>
</feature>